<dbReference type="STRING" id="930991.A0A0D0D1G4"/>
<keyword evidence="3" id="KW-1185">Reference proteome</keyword>
<feature type="region of interest" description="Disordered" evidence="1">
    <location>
        <begin position="185"/>
        <end position="245"/>
    </location>
</feature>
<dbReference type="Pfam" id="PF14223">
    <property type="entry name" value="Retrotran_gag_2"/>
    <property type="match status" value="1"/>
</dbReference>
<name>A0A0D0D1G4_9AGAM</name>
<sequence>MLTSAVPTLNSSNYLVWAPKMTNFLWTSGLNWVLRKTHPEEGEEGSDQSKVGEWDNNNDCALGHILPKMDTHLSQQYQGYSTIKEVWDRLKSQFAKPSITSIYMEFKAMMDTSIPVGNHPAPAFAKMTAHFACLKEFKYELPNSMQVMIALTKLPQYMNVVACLLNFDSDNLSVQSIECMATMAWQQHSSRRKPNEQSANKISTIKRKDADPQFSQQQQQQQQQQPQQQGSSSSTEERSHILVGK</sequence>
<dbReference type="InParanoid" id="A0A0D0D1G4"/>
<dbReference type="OrthoDB" id="2668145at2759"/>
<feature type="compositionally biased region" description="Low complexity" evidence="1">
    <location>
        <begin position="213"/>
        <end position="234"/>
    </location>
</feature>
<dbReference type="EMBL" id="KN825712">
    <property type="protein sequence ID" value="KIK81893.1"/>
    <property type="molecule type" value="Genomic_DNA"/>
</dbReference>
<gene>
    <name evidence="2" type="ORF">PAXRUDRAFT_154980</name>
</gene>
<protein>
    <recommendedName>
        <fullName evidence="4">DUF4219 domain-containing protein</fullName>
    </recommendedName>
</protein>
<reference evidence="3" key="2">
    <citation type="submission" date="2015-01" db="EMBL/GenBank/DDBJ databases">
        <title>Evolutionary Origins and Diversification of the Mycorrhizal Mutualists.</title>
        <authorList>
            <consortium name="DOE Joint Genome Institute"/>
            <consortium name="Mycorrhizal Genomics Consortium"/>
            <person name="Kohler A."/>
            <person name="Kuo A."/>
            <person name="Nagy L.G."/>
            <person name="Floudas D."/>
            <person name="Copeland A."/>
            <person name="Barry K.W."/>
            <person name="Cichocki N."/>
            <person name="Veneault-Fourrey C."/>
            <person name="LaButti K."/>
            <person name="Lindquist E.A."/>
            <person name="Lipzen A."/>
            <person name="Lundell T."/>
            <person name="Morin E."/>
            <person name="Murat C."/>
            <person name="Riley R."/>
            <person name="Ohm R."/>
            <person name="Sun H."/>
            <person name="Tunlid A."/>
            <person name="Henrissat B."/>
            <person name="Grigoriev I.V."/>
            <person name="Hibbett D.S."/>
            <person name="Martin F."/>
        </authorList>
    </citation>
    <scope>NUCLEOTIDE SEQUENCE [LARGE SCALE GENOMIC DNA]</scope>
    <source>
        <strain evidence="3">Ve08.2h10</strain>
    </source>
</reference>
<dbReference type="Proteomes" id="UP000054538">
    <property type="component" value="Unassembled WGS sequence"/>
</dbReference>
<evidence type="ECO:0000313" key="3">
    <source>
        <dbReference type="Proteomes" id="UP000054538"/>
    </source>
</evidence>
<dbReference type="AlphaFoldDB" id="A0A0D0D1G4"/>
<accession>A0A0D0D1G4</accession>
<organism evidence="2 3">
    <name type="scientific">Paxillus rubicundulus Ve08.2h10</name>
    <dbReference type="NCBI Taxonomy" id="930991"/>
    <lineage>
        <taxon>Eukaryota</taxon>
        <taxon>Fungi</taxon>
        <taxon>Dikarya</taxon>
        <taxon>Basidiomycota</taxon>
        <taxon>Agaricomycotina</taxon>
        <taxon>Agaricomycetes</taxon>
        <taxon>Agaricomycetidae</taxon>
        <taxon>Boletales</taxon>
        <taxon>Paxilineae</taxon>
        <taxon>Paxillaceae</taxon>
        <taxon>Paxillus</taxon>
    </lineage>
</organism>
<evidence type="ECO:0000256" key="1">
    <source>
        <dbReference type="SAM" id="MobiDB-lite"/>
    </source>
</evidence>
<evidence type="ECO:0008006" key="4">
    <source>
        <dbReference type="Google" id="ProtNLM"/>
    </source>
</evidence>
<dbReference type="HOGENOM" id="CLU_036321_3_0_1"/>
<feature type="compositionally biased region" description="Basic and acidic residues" evidence="1">
    <location>
        <begin position="235"/>
        <end position="245"/>
    </location>
</feature>
<evidence type="ECO:0000313" key="2">
    <source>
        <dbReference type="EMBL" id="KIK81893.1"/>
    </source>
</evidence>
<reference evidence="2 3" key="1">
    <citation type="submission" date="2014-04" db="EMBL/GenBank/DDBJ databases">
        <authorList>
            <consortium name="DOE Joint Genome Institute"/>
            <person name="Kuo A."/>
            <person name="Kohler A."/>
            <person name="Jargeat P."/>
            <person name="Nagy L.G."/>
            <person name="Floudas D."/>
            <person name="Copeland A."/>
            <person name="Barry K.W."/>
            <person name="Cichocki N."/>
            <person name="Veneault-Fourrey C."/>
            <person name="LaButti K."/>
            <person name="Lindquist E.A."/>
            <person name="Lipzen A."/>
            <person name="Lundell T."/>
            <person name="Morin E."/>
            <person name="Murat C."/>
            <person name="Sun H."/>
            <person name="Tunlid A."/>
            <person name="Henrissat B."/>
            <person name="Grigoriev I.V."/>
            <person name="Hibbett D.S."/>
            <person name="Martin F."/>
            <person name="Nordberg H.P."/>
            <person name="Cantor M.N."/>
            <person name="Hua S.X."/>
        </authorList>
    </citation>
    <scope>NUCLEOTIDE SEQUENCE [LARGE SCALE GENOMIC DNA]</scope>
    <source>
        <strain evidence="2 3">Ve08.2h10</strain>
    </source>
</reference>
<proteinExistence type="predicted"/>